<evidence type="ECO:0000256" key="2">
    <source>
        <dbReference type="ARBA" id="ARBA00022741"/>
    </source>
</evidence>
<keyword evidence="2" id="KW-0547">Nucleotide-binding</keyword>
<dbReference type="InterPro" id="IPR000641">
    <property type="entry name" value="CbxX/CfxQ"/>
</dbReference>
<dbReference type="PANTHER" id="PTHR43392">
    <property type="entry name" value="AAA-TYPE ATPASE FAMILY PROTEIN / ANKYRIN REPEAT FAMILY PROTEIN"/>
    <property type="match status" value="1"/>
</dbReference>
<proteinExistence type="inferred from homology"/>
<evidence type="ECO:0000256" key="1">
    <source>
        <dbReference type="ARBA" id="ARBA00010378"/>
    </source>
</evidence>
<dbReference type="InterPro" id="IPR050773">
    <property type="entry name" value="CbxX/CfxQ_RuBisCO_ESX"/>
</dbReference>
<dbReference type="Pfam" id="PF17866">
    <property type="entry name" value="AAA_lid_6"/>
    <property type="match status" value="1"/>
</dbReference>
<feature type="domain" description="AAA+ ATPase" evidence="4">
    <location>
        <begin position="556"/>
        <end position="696"/>
    </location>
</feature>
<dbReference type="InterPro" id="IPR006626">
    <property type="entry name" value="PbH1"/>
</dbReference>
<protein>
    <submittedName>
        <fullName evidence="5">Right-handed parallel beta-helix repeat-containing protein</fullName>
    </submittedName>
</protein>
<sequence>MPSTLHVSPTARRAFGTIGAALEVAATRRGQVRVVVEPGVYTGSLFVRGDVEIVAAQGPGTVEVATSGEVVTADCAGDVRLTGLTLVTRGGTAVFCGSGSVTLTTCRVLGQGGVGVDARQGTNLVLQGCEVYAGRVVCQGASGTITGSSFTDARDNAIAVIEGGSARVSGCTIANASLHGIRVSGAAASIENCDLTGTGRDAIAADAHATVSIVDCVVHDVHTVGIGVAEQSTGTISGTTVTGAEDGIVVASGGSPTVTGCAIAGCRDAGVIVRDRGLGRFTGCSITGTGNVGFFVTGNGAPTVENLRIGDGNVGLALFGGRGRFTGLDVLDQTIALRLKERSAGRFERIRVERCDIGFEAEESETTGELRDVRITGARLCGITVAGNARVTVERGVVDGALAVGMAGNGTGRLTVTDCEVTGAGTGGVVLLGNTAFLATRLTVSGSGAAGVLGKESARVDCTECTFTGNAVDLSLEETCIERFVDCAFDSGTATEESTKDTVPPGEPAPGAAGDPLTELDRLIGLAPVKKQVRTQVNMIKLAQQRQAAGLPMPPLSRHLVFSGPPGTGKTTVARLYGQILESLGVLATGTVREVARSHLVGQFLGSTAQKTREVFESAKGGVLFIDEAYTLARKFGVNSDFGQEAIDELVKLMEDHRDEVVVIVAGYTGEMETFLEANPGLRSRFSRVIEFPAYSTEELVRIIEVTAAKDHYRFDADVPALLADHFARHEHDGEPRNARDARSLFEAMIENQAERLSESDDPSVDQLMLLLAEDIPRPGGA</sequence>
<dbReference type="Pfam" id="PF00004">
    <property type="entry name" value="AAA"/>
    <property type="match status" value="1"/>
</dbReference>
<gene>
    <name evidence="5" type="ORF">GCM10009754_46930</name>
</gene>
<comment type="caution">
    <text evidence="5">The sequence shown here is derived from an EMBL/GenBank/DDBJ whole genome shotgun (WGS) entry which is preliminary data.</text>
</comment>
<reference evidence="6" key="1">
    <citation type="journal article" date="2019" name="Int. J. Syst. Evol. Microbiol.">
        <title>The Global Catalogue of Microorganisms (GCM) 10K type strain sequencing project: providing services to taxonomists for standard genome sequencing and annotation.</title>
        <authorList>
            <consortium name="The Broad Institute Genomics Platform"/>
            <consortium name="The Broad Institute Genome Sequencing Center for Infectious Disease"/>
            <person name="Wu L."/>
            <person name="Ma J."/>
        </authorList>
    </citation>
    <scope>NUCLEOTIDE SEQUENCE [LARGE SCALE GENOMIC DNA]</scope>
    <source>
        <strain evidence="6">JCM 14545</strain>
    </source>
</reference>
<dbReference type="InterPro" id="IPR012334">
    <property type="entry name" value="Pectin_lyas_fold"/>
</dbReference>
<dbReference type="Gene3D" id="1.10.8.60">
    <property type="match status" value="1"/>
</dbReference>
<accession>A0ABP5CVZ7</accession>
<dbReference type="SUPFAM" id="SSF51126">
    <property type="entry name" value="Pectin lyase-like"/>
    <property type="match status" value="2"/>
</dbReference>
<dbReference type="SUPFAM" id="SSF52540">
    <property type="entry name" value="P-loop containing nucleoside triphosphate hydrolases"/>
    <property type="match status" value="1"/>
</dbReference>
<dbReference type="InterPro" id="IPR003959">
    <property type="entry name" value="ATPase_AAA_core"/>
</dbReference>
<evidence type="ECO:0000313" key="5">
    <source>
        <dbReference type="EMBL" id="GAA1968543.1"/>
    </source>
</evidence>
<dbReference type="Gene3D" id="2.160.20.10">
    <property type="entry name" value="Single-stranded right-handed beta-helix, Pectin lyase-like"/>
    <property type="match status" value="3"/>
</dbReference>
<dbReference type="CDD" id="cd00009">
    <property type="entry name" value="AAA"/>
    <property type="match status" value="1"/>
</dbReference>
<dbReference type="SMART" id="SM00710">
    <property type="entry name" value="PbH1"/>
    <property type="match status" value="11"/>
</dbReference>
<dbReference type="EMBL" id="BAAANN010000019">
    <property type="protein sequence ID" value="GAA1968543.1"/>
    <property type="molecule type" value="Genomic_DNA"/>
</dbReference>
<organism evidence="5 6">
    <name type="scientific">Amycolatopsis minnesotensis</name>
    <dbReference type="NCBI Taxonomy" id="337894"/>
    <lineage>
        <taxon>Bacteria</taxon>
        <taxon>Bacillati</taxon>
        <taxon>Actinomycetota</taxon>
        <taxon>Actinomycetes</taxon>
        <taxon>Pseudonocardiales</taxon>
        <taxon>Pseudonocardiaceae</taxon>
        <taxon>Amycolatopsis</taxon>
    </lineage>
</organism>
<name>A0ABP5CVZ7_9PSEU</name>
<dbReference type="InterPro" id="IPR027417">
    <property type="entry name" value="P-loop_NTPase"/>
</dbReference>
<dbReference type="PANTHER" id="PTHR43392:SF2">
    <property type="entry name" value="AAA-TYPE ATPASE FAMILY PROTEIN _ ANKYRIN REPEAT FAMILY PROTEIN"/>
    <property type="match status" value="1"/>
</dbReference>
<dbReference type="InterPro" id="IPR011050">
    <property type="entry name" value="Pectin_lyase_fold/virulence"/>
</dbReference>
<keyword evidence="6" id="KW-1185">Reference proteome</keyword>
<evidence type="ECO:0000313" key="6">
    <source>
        <dbReference type="Proteomes" id="UP001501116"/>
    </source>
</evidence>
<comment type="similarity">
    <text evidence="1">Belongs to the CbxX/CfxQ family.</text>
</comment>
<dbReference type="RefSeq" id="WP_344422610.1">
    <property type="nucleotide sequence ID" value="NZ_BAAANN010000019.1"/>
</dbReference>
<dbReference type="Gene3D" id="3.40.50.300">
    <property type="entry name" value="P-loop containing nucleotide triphosphate hydrolases"/>
    <property type="match status" value="1"/>
</dbReference>
<keyword evidence="3" id="KW-0067">ATP-binding</keyword>
<dbReference type="SMART" id="SM00382">
    <property type="entry name" value="AAA"/>
    <property type="match status" value="1"/>
</dbReference>
<dbReference type="InterPro" id="IPR003593">
    <property type="entry name" value="AAA+_ATPase"/>
</dbReference>
<evidence type="ECO:0000256" key="3">
    <source>
        <dbReference type="ARBA" id="ARBA00022840"/>
    </source>
</evidence>
<dbReference type="Pfam" id="PF13229">
    <property type="entry name" value="Beta_helix"/>
    <property type="match status" value="1"/>
</dbReference>
<dbReference type="InterPro" id="IPR041627">
    <property type="entry name" value="AAA_lid_6"/>
</dbReference>
<dbReference type="Proteomes" id="UP001501116">
    <property type="component" value="Unassembled WGS sequence"/>
</dbReference>
<dbReference type="PRINTS" id="PR00819">
    <property type="entry name" value="CBXCFQXSUPER"/>
</dbReference>
<evidence type="ECO:0000259" key="4">
    <source>
        <dbReference type="SMART" id="SM00382"/>
    </source>
</evidence>
<dbReference type="InterPro" id="IPR039448">
    <property type="entry name" value="Beta_helix"/>
</dbReference>